<evidence type="ECO:0000256" key="3">
    <source>
        <dbReference type="ARBA" id="ARBA00022475"/>
    </source>
</evidence>
<dbReference type="Pfam" id="PF00528">
    <property type="entry name" value="BPD_transp_1"/>
    <property type="match status" value="1"/>
</dbReference>
<keyword evidence="2 7" id="KW-0813">Transport</keyword>
<evidence type="ECO:0000256" key="4">
    <source>
        <dbReference type="ARBA" id="ARBA00022692"/>
    </source>
</evidence>
<feature type="transmembrane region" description="Helical" evidence="7">
    <location>
        <begin position="34"/>
        <end position="51"/>
    </location>
</feature>
<name>A0ABS2MA22_9ACTN</name>
<comment type="subcellular location">
    <subcellularLocation>
        <location evidence="1 7">Cell membrane</location>
        <topology evidence="1 7">Multi-pass membrane protein</topology>
    </subcellularLocation>
</comment>
<keyword evidence="5 7" id="KW-1133">Transmembrane helix</keyword>
<keyword evidence="6 7" id="KW-0472">Membrane</keyword>
<dbReference type="CDD" id="cd06261">
    <property type="entry name" value="TM_PBP2"/>
    <property type="match status" value="1"/>
</dbReference>
<feature type="transmembrane region" description="Helical" evidence="7">
    <location>
        <begin position="245"/>
        <end position="264"/>
    </location>
</feature>
<dbReference type="InterPro" id="IPR035906">
    <property type="entry name" value="MetI-like_sf"/>
</dbReference>
<dbReference type="PANTHER" id="PTHR30151:SF0">
    <property type="entry name" value="ABC TRANSPORTER PERMEASE PROTEIN MJ0413-RELATED"/>
    <property type="match status" value="1"/>
</dbReference>
<gene>
    <name evidence="10" type="ORF">JOE61_001857</name>
</gene>
<comment type="caution">
    <text evidence="10">The sequence shown here is derived from an EMBL/GenBank/DDBJ whole genome shotgun (WGS) entry which is preliminary data.</text>
</comment>
<feature type="transmembrane region" description="Helical" evidence="7">
    <location>
        <begin position="121"/>
        <end position="141"/>
    </location>
</feature>
<evidence type="ECO:0000256" key="2">
    <source>
        <dbReference type="ARBA" id="ARBA00022448"/>
    </source>
</evidence>
<evidence type="ECO:0000256" key="1">
    <source>
        <dbReference type="ARBA" id="ARBA00004651"/>
    </source>
</evidence>
<evidence type="ECO:0000256" key="5">
    <source>
        <dbReference type="ARBA" id="ARBA00022989"/>
    </source>
</evidence>
<organism evidence="10 11">
    <name type="scientific">Nocardioides salarius</name>
    <dbReference type="NCBI Taxonomy" id="374513"/>
    <lineage>
        <taxon>Bacteria</taxon>
        <taxon>Bacillati</taxon>
        <taxon>Actinomycetota</taxon>
        <taxon>Actinomycetes</taxon>
        <taxon>Propionibacteriales</taxon>
        <taxon>Nocardioidaceae</taxon>
        <taxon>Nocardioides</taxon>
    </lineage>
</organism>
<accession>A0ABS2MA22</accession>
<dbReference type="SUPFAM" id="SSF161098">
    <property type="entry name" value="MetI-like"/>
    <property type="match status" value="1"/>
</dbReference>
<dbReference type="EMBL" id="JAFBBZ010000001">
    <property type="protein sequence ID" value="MBM7508043.1"/>
    <property type="molecule type" value="Genomic_DNA"/>
</dbReference>
<dbReference type="InterPro" id="IPR000515">
    <property type="entry name" value="MetI-like"/>
</dbReference>
<dbReference type="PROSITE" id="PS50928">
    <property type="entry name" value="ABC_TM1"/>
    <property type="match status" value="1"/>
</dbReference>
<comment type="similarity">
    <text evidence="7">Belongs to the binding-protein-dependent transport system permease family.</text>
</comment>
<evidence type="ECO:0000259" key="9">
    <source>
        <dbReference type="PROSITE" id="PS50928"/>
    </source>
</evidence>
<dbReference type="Proteomes" id="UP000732378">
    <property type="component" value="Unassembled WGS sequence"/>
</dbReference>
<evidence type="ECO:0000313" key="11">
    <source>
        <dbReference type="Proteomes" id="UP000732378"/>
    </source>
</evidence>
<reference evidence="10 11" key="1">
    <citation type="submission" date="2021-01" db="EMBL/GenBank/DDBJ databases">
        <title>Sequencing the genomes of 1000 actinobacteria strains.</title>
        <authorList>
            <person name="Klenk H.-P."/>
        </authorList>
    </citation>
    <scope>NUCLEOTIDE SEQUENCE [LARGE SCALE GENOMIC DNA]</scope>
    <source>
        <strain evidence="10 11">DSM 18239</strain>
    </source>
</reference>
<protein>
    <submittedName>
        <fullName evidence="10">NitT/TauT family transport system permease protein</fullName>
    </submittedName>
</protein>
<keyword evidence="3" id="KW-1003">Cell membrane</keyword>
<dbReference type="PANTHER" id="PTHR30151">
    <property type="entry name" value="ALKANE SULFONATE ABC TRANSPORTER-RELATED, MEMBRANE SUBUNIT"/>
    <property type="match status" value="1"/>
</dbReference>
<feature type="compositionally biased region" description="Pro residues" evidence="8">
    <location>
        <begin position="1"/>
        <end position="10"/>
    </location>
</feature>
<keyword evidence="11" id="KW-1185">Reference proteome</keyword>
<dbReference type="RefSeq" id="WP_193669820.1">
    <property type="nucleotide sequence ID" value="NZ_JACDTV010000010.1"/>
</dbReference>
<dbReference type="Gene3D" id="1.10.3720.10">
    <property type="entry name" value="MetI-like"/>
    <property type="match status" value="1"/>
</dbReference>
<feature type="transmembrane region" description="Helical" evidence="7">
    <location>
        <begin position="91"/>
        <end position="109"/>
    </location>
</feature>
<feature type="region of interest" description="Disordered" evidence="8">
    <location>
        <begin position="1"/>
        <end position="24"/>
    </location>
</feature>
<proteinExistence type="inferred from homology"/>
<feature type="transmembrane region" description="Helical" evidence="7">
    <location>
        <begin position="198"/>
        <end position="217"/>
    </location>
</feature>
<sequence length="282" mass="31365">MATTVAPPPTKQQQPATAEDKARDARRKDRIDRWLWRILGYVFFLGLWEYASGGLMDETLLPGPTHVFTTFLELWDTGAVPGAFATTLTRIGMGFSIAFVVGMVVGVLMQNRFLNGFFRDAVTIGVTTPGLIWALLTAIIFGNRTQGPLLAIVLTTFAIITVNVAEGIKSIPRDLVDMAKAFDIGVVKRNRQIVLPHLAPFMFTGIRFGFSIAWKVTVLTEVFSSSSGIGFEMRTASQLFALDEFLTWILGFYVLALFLEKVVLEQIERRFFGWRTTIGGVK</sequence>
<evidence type="ECO:0000313" key="10">
    <source>
        <dbReference type="EMBL" id="MBM7508043.1"/>
    </source>
</evidence>
<feature type="transmembrane region" description="Helical" evidence="7">
    <location>
        <begin position="147"/>
        <end position="165"/>
    </location>
</feature>
<keyword evidence="4 7" id="KW-0812">Transmembrane</keyword>
<feature type="domain" description="ABC transmembrane type-1" evidence="9">
    <location>
        <begin position="84"/>
        <end position="263"/>
    </location>
</feature>
<evidence type="ECO:0000256" key="7">
    <source>
        <dbReference type="RuleBase" id="RU363032"/>
    </source>
</evidence>
<evidence type="ECO:0000256" key="6">
    <source>
        <dbReference type="ARBA" id="ARBA00023136"/>
    </source>
</evidence>
<evidence type="ECO:0000256" key="8">
    <source>
        <dbReference type="SAM" id="MobiDB-lite"/>
    </source>
</evidence>